<sequence>MSAKHFINDPTHLVNTALQALTHTNPSVTVDLPNKIAYHSPSTPQVSIVSGGGSGHEPSFSSFVGSGLLSGAVAGTIFASPSAEQVRRCILHRVDKSKGVLVVVMNYTGDVLNFGMAVEKARSRGVEVDMVVVGDDVGVGRKRGGKVGRRGIAGTCLVQKIAGALAAKG</sequence>
<dbReference type="PROSITE" id="PS51481">
    <property type="entry name" value="DHAK"/>
    <property type="match status" value="1"/>
</dbReference>
<dbReference type="SUPFAM" id="SSF82549">
    <property type="entry name" value="DAK1/DegV-like"/>
    <property type="match status" value="1"/>
</dbReference>
<comment type="caution">
    <text evidence="2">The sequence shown here is derived from an EMBL/GenBank/DDBJ whole genome shotgun (WGS) entry which is preliminary data.</text>
</comment>
<dbReference type="Gene3D" id="3.40.50.10440">
    <property type="entry name" value="Dihydroxyacetone kinase, domain 1"/>
    <property type="match status" value="1"/>
</dbReference>
<dbReference type="InterPro" id="IPR004006">
    <property type="entry name" value="DhaK_dom"/>
</dbReference>
<dbReference type="InterPro" id="IPR050861">
    <property type="entry name" value="Dihydroxyacetone_Kinase"/>
</dbReference>
<dbReference type="Proteomes" id="UP001521785">
    <property type="component" value="Unassembled WGS sequence"/>
</dbReference>
<feature type="domain" description="DhaK" evidence="1">
    <location>
        <begin position="9"/>
        <end position="169"/>
    </location>
</feature>
<evidence type="ECO:0000259" key="1">
    <source>
        <dbReference type="PROSITE" id="PS51481"/>
    </source>
</evidence>
<evidence type="ECO:0000313" key="3">
    <source>
        <dbReference type="Proteomes" id="UP001521785"/>
    </source>
</evidence>
<accession>A0ABR3QMI1</accession>
<keyword evidence="2" id="KW-0418">Kinase</keyword>
<dbReference type="GO" id="GO:0016301">
    <property type="term" value="F:kinase activity"/>
    <property type="evidence" value="ECO:0007669"/>
    <property type="project" value="UniProtKB-KW"/>
</dbReference>
<reference evidence="2 3" key="1">
    <citation type="submission" date="2024-02" db="EMBL/GenBank/DDBJ databases">
        <title>De novo assembly and annotation of 12 fungi associated with fruit tree decline syndrome in Ontario, Canada.</title>
        <authorList>
            <person name="Sulman M."/>
            <person name="Ellouze W."/>
            <person name="Ilyukhin E."/>
        </authorList>
    </citation>
    <scope>NUCLEOTIDE SEQUENCE [LARGE SCALE GENOMIC DNA]</scope>
    <source>
        <strain evidence="2 3">M42-189</strain>
    </source>
</reference>
<proteinExistence type="predicted"/>
<dbReference type="EMBL" id="JAKJXO020000019">
    <property type="protein sequence ID" value="KAL1593357.1"/>
    <property type="molecule type" value="Genomic_DNA"/>
</dbReference>
<gene>
    <name evidence="2" type="primary">dak1_1</name>
    <name evidence="2" type="ORF">SLS60_010965</name>
</gene>
<protein>
    <submittedName>
        <fullName evidence="2">Dihydroxyacetone kinase Dak1</fullName>
    </submittedName>
</protein>
<dbReference type="Pfam" id="PF02733">
    <property type="entry name" value="Dak1"/>
    <property type="match status" value="1"/>
</dbReference>
<keyword evidence="2" id="KW-0808">Transferase</keyword>
<name>A0ABR3QMI1_9PLEO</name>
<dbReference type="PANTHER" id="PTHR28629">
    <property type="entry name" value="TRIOKINASE/FMN CYCLASE"/>
    <property type="match status" value="1"/>
</dbReference>
<dbReference type="PANTHER" id="PTHR28629:SF14">
    <property type="entry name" value="DIHYDROXYACETONE KINASE 1"/>
    <property type="match status" value="1"/>
</dbReference>
<keyword evidence="3" id="KW-1185">Reference proteome</keyword>
<evidence type="ECO:0000313" key="2">
    <source>
        <dbReference type="EMBL" id="KAL1593357.1"/>
    </source>
</evidence>
<organism evidence="2 3">
    <name type="scientific">Paraconiothyrium brasiliense</name>
    <dbReference type="NCBI Taxonomy" id="300254"/>
    <lineage>
        <taxon>Eukaryota</taxon>
        <taxon>Fungi</taxon>
        <taxon>Dikarya</taxon>
        <taxon>Ascomycota</taxon>
        <taxon>Pezizomycotina</taxon>
        <taxon>Dothideomycetes</taxon>
        <taxon>Pleosporomycetidae</taxon>
        <taxon>Pleosporales</taxon>
        <taxon>Massarineae</taxon>
        <taxon>Didymosphaeriaceae</taxon>
        <taxon>Paraconiothyrium</taxon>
    </lineage>
</organism>